<evidence type="ECO:0000313" key="2">
    <source>
        <dbReference type="Proteomes" id="UP000248584"/>
    </source>
</evidence>
<evidence type="ECO:0000313" key="1">
    <source>
        <dbReference type="EMBL" id="PZX39068.1"/>
    </source>
</evidence>
<protein>
    <submittedName>
        <fullName evidence="1">Uncharacterized protein</fullName>
    </submittedName>
</protein>
<sequence length="164" mass="19337">MLVIYKKTLKITTDSIKYYFKIKELLTCDFDVNWTPEWIYCEMTSVPIEGHSWTLLVRNGSENFKLIYRSSKPSQQNEMNNLGVFNFDTIKINEKVVHISHNDISEIEHLLESNLTVNKTNRIILDGNDNELTDFENQNNYSWKLDEEISSNLKELVQTIKRIN</sequence>
<keyword evidence="2" id="KW-1185">Reference proteome</keyword>
<proteinExistence type="predicted"/>
<dbReference type="Proteomes" id="UP000248584">
    <property type="component" value="Unassembled WGS sequence"/>
</dbReference>
<reference evidence="1 2" key="1">
    <citation type="submission" date="2018-06" db="EMBL/GenBank/DDBJ databases">
        <title>Genomic Encyclopedia of Archaeal and Bacterial Type Strains, Phase II (KMG-II): from individual species to whole genera.</title>
        <authorList>
            <person name="Goeker M."/>
        </authorList>
    </citation>
    <scope>NUCLEOTIDE SEQUENCE [LARGE SCALE GENOMIC DNA]</scope>
    <source>
        <strain evidence="1 2">DSM 17205</strain>
    </source>
</reference>
<comment type="caution">
    <text evidence="1">The sequence shown here is derived from an EMBL/GenBank/DDBJ whole genome shotgun (WGS) entry which is preliminary data.</text>
</comment>
<organism evidence="1 2">
    <name type="scientific">Nonlabens dokdonensis</name>
    <dbReference type="NCBI Taxonomy" id="328515"/>
    <lineage>
        <taxon>Bacteria</taxon>
        <taxon>Pseudomonadati</taxon>
        <taxon>Bacteroidota</taxon>
        <taxon>Flavobacteriia</taxon>
        <taxon>Flavobacteriales</taxon>
        <taxon>Flavobacteriaceae</taxon>
        <taxon>Nonlabens</taxon>
    </lineage>
</organism>
<gene>
    <name evidence="1" type="ORF">LX97_02434</name>
</gene>
<accession>A0ABX5PVZ9</accession>
<dbReference type="EMBL" id="QKZR01000004">
    <property type="protein sequence ID" value="PZX39068.1"/>
    <property type="molecule type" value="Genomic_DNA"/>
</dbReference>
<name>A0ABX5PVZ9_9FLAO</name>